<evidence type="ECO:0000259" key="2">
    <source>
        <dbReference type="Pfam" id="PF01266"/>
    </source>
</evidence>
<organism evidence="3 4">
    <name type="scientific">Pseudaquabacterium inlustre</name>
    <dbReference type="NCBI Taxonomy" id="2984192"/>
    <lineage>
        <taxon>Bacteria</taxon>
        <taxon>Pseudomonadati</taxon>
        <taxon>Pseudomonadota</taxon>
        <taxon>Betaproteobacteria</taxon>
        <taxon>Burkholderiales</taxon>
        <taxon>Sphaerotilaceae</taxon>
        <taxon>Pseudaquabacterium</taxon>
    </lineage>
</organism>
<proteinExistence type="predicted"/>
<dbReference type="Proteomes" id="UP001365405">
    <property type="component" value="Unassembled WGS sequence"/>
</dbReference>
<reference evidence="3 4" key="1">
    <citation type="submission" date="2024-04" db="EMBL/GenBank/DDBJ databases">
        <title>Novel species of the genus Ideonella isolated from streams.</title>
        <authorList>
            <person name="Lu H."/>
        </authorList>
    </citation>
    <scope>NUCLEOTIDE SEQUENCE [LARGE SCALE GENOMIC DNA]</scope>
    <source>
        <strain evidence="3 4">DXS22W</strain>
    </source>
</reference>
<dbReference type="EC" id="1.-.-.-" evidence="3"/>
<name>A0ABU9CHN9_9BURK</name>
<comment type="caution">
    <text evidence="3">The sequence shown here is derived from an EMBL/GenBank/DDBJ whole genome shotgun (WGS) entry which is preliminary data.</text>
</comment>
<dbReference type="PANTHER" id="PTHR13847:SF287">
    <property type="entry name" value="FAD-DEPENDENT OXIDOREDUCTASE DOMAIN-CONTAINING PROTEIN 1"/>
    <property type="match status" value="1"/>
</dbReference>
<feature type="domain" description="FAD dependent oxidoreductase" evidence="2">
    <location>
        <begin position="18"/>
        <end position="375"/>
    </location>
</feature>
<dbReference type="InterPro" id="IPR006076">
    <property type="entry name" value="FAD-dep_OxRdtase"/>
</dbReference>
<keyword evidence="4" id="KW-1185">Reference proteome</keyword>
<dbReference type="PANTHER" id="PTHR13847">
    <property type="entry name" value="SARCOSINE DEHYDROGENASE-RELATED"/>
    <property type="match status" value="1"/>
</dbReference>
<evidence type="ECO:0000256" key="1">
    <source>
        <dbReference type="ARBA" id="ARBA00023002"/>
    </source>
</evidence>
<dbReference type="SUPFAM" id="SSF51905">
    <property type="entry name" value="FAD/NAD(P)-binding domain"/>
    <property type="match status" value="1"/>
</dbReference>
<dbReference type="GO" id="GO:0016491">
    <property type="term" value="F:oxidoreductase activity"/>
    <property type="evidence" value="ECO:0007669"/>
    <property type="project" value="UniProtKB-KW"/>
</dbReference>
<dbReference type="InterPro" id="IPR036188">
    <property type="entry name" value="FAD/NAD-bd_sf"/>
</dbReference>
<dbReference type="Gene3D" id="3.50.50.60">
    <property type="entry name" value="FAD/NAD(P)-binding domain"/>
    <property type="match status" value="1"/>
</dbReference>
<accession>A0ABU9CHN9</accession>
<dbReference type="EMBL" id="JBBUTH010000007">
    <property type="protein sequence ID" value="MEK8051374.1"/>
    <property type="molecule type" value="Genomic_DNA"/>
</dbReference>
<evidence type="ECO:0000313" key="4">
    <source>
        <dbReference type="Proteomes" id="UP001365405"/>
    </source>
</evidence>
<dbReference type="Gene3D" id="3.30.9.10">
    <property type="entry name" value="D-Amino Acid Oxidase, subunit A, domain 2"/>
    <property type="match status" value="1"/>
</dbReference>
<keyword evidence="1 3" id="KW-0560">Oxidoreductase</keyword>
<protein>
    <submittedName>
        <fullName evidence="3">FAD-dependent oxidoreductase</fullName>
        <ecNumber evidence="3">1.-.-.-</ecNumber>
    </submittedName>
</protein>
<evidence type="ECO:0000313" key="3">
    <source>
        <dbReference type="EMBL" id="MEK8051374.1"/>
    </source>
</evidence>
<sequence>MSDHTPMDSPIDTPALADIAIIGAGIAGASLAWALTHAPDQATPPRVLLLERESQPGYHTTGRSAALYMASYGTPAIRALTRASRDFYDAPPPGFTDHPLLSPRGVLHVATAAELPALDVLQAELQAIDPTVRRVGTAELLATVPVLRPEAAVAGLVEDSAADIDVHALHQGYLRGARAAGATLLTHAELTGLAHDGEAWTLTLADGRCLRARQLVNAAGAWADAVGVLAGAAPIGLEPRRRSAFTFEAPAGTDASRWPAVAAVVADHGPDGEAWYIKPDAGLILGSPANADLVTPHDVVPEELDIALGIHRIEQATTLSIRRPRSTWAGLRSFVPDGDLVVGPDGAVPGFFWLAAQGGYGIQSAPGVAALAASLLLGRPLPAELVREGVDPAASSPARLRR</sequence>
<dbReference type="RefSeq" id="WP_341411058.1">
    <property type="nucleotide sequence ID" value="NZ_JBBUTH010000007.1"/>
</dbReference>
<gene>
    <name evidence="3" type="ORF">AACH10_14070</name>
</gene>
<dbReference type="Pfam" id="PF01266">
    <property type="entry name" value="DAO"/>
    <property type="match status" value="1"/>
</dbReference>